<organism evidence="1 2">
    <name type="scientific">Menidia menidia</name>
    <name type="common">Atlantic silverside</name>
    <dbReference type="NCBI Taxonomy" id="238744"/>
    <lineage>
        <taxon>Eukaryota</taxon>
        <taxon>Metazoa</taxon>
        <taxon>Chordata</taxon>
        <taxon>Craniata</taxon>
        <taxon>Vertebrata</taxon>
        <taxon>Euteleostomi</taxon>
        <taxon>Actinopterygii</taxon>
        <taxon>Neopterygii</taxon>
        <taxon>Teleostei</taxon>
        <taxon>Neoteleostei</taxon>
        <taxon>Acanthomorphata</taxon>
        <taxon>Ovalentaria</taxon>
        <taxon>Atherinomorphae</taxon>
        <taxon>Atheriniformes</taxon>
        <taxon>Atherinopsidae</taxon>
        <taxon>Menidiinae</taxon>
        <taxon>Menidia</taxon>
    </lineage>
</organism>
<dbReference type="AlphaFoldDB" id="A0A8S4BGY7"/>
<keyword evidence="2" id="KW-1185">Reference proteome</keyword>
<dbReference type="Proteomes" id="UP000677803">
    <property type="component" value="Unassembled WGS sequence"/>
</dbReference>
<proteinExistence type="predicted"/>
<evidence type="ECO:0000313" key="2">
    <source>
        <dbReference type="Proteomes" id="UP000677803"/>
    </source>
</evidence>
<reference evidence="1" key="1">
    <citation type="submission" date="2021-05" db="EMBL/GenBank/DDBJ databases">
        <authorList>
            <person name="Tigano A."/>
        </authorList>
    </citation>
    <scope>NUCLEOTIDE SEQUENCE</scope>
</reference>
<sequence>MPRKDEAQKSTAQACSAVSNETILAAVNSQKDDLSKVYTLVDTLKKSLEGRLDSIEACLTTLQTEHGEVRLRLDDMDSALTSTDARQAPLMYHGQKVFIFPDYTAEVSAQRQAFNTVRKRLVEAGAKCSLRFPAKLQVSLNDTVKSFTSLADAEQFANSLSHNK</sequence>
<accession>A0A8S4BGY7</accession>
<evidence type="ECO:0000313" key="1">
    <source>
        <dbReference type="EMBL" id="CAG5947860.1"/>
    </source>
</evidence>
<dbReference type="OrthoDB" id="10059413at2759"/>
<gene>
    <name evidence="1" type="ORF">MMEN_LOCUS14237</name>
</gene>
<dbReference type="InterPro" id="IPR042566">
    <property type="entry name" value="L1_C"/>
</dbReference>
<name>A0A8S4BGY7_9TELE</name>
<dbReference type="Gene3D" id="3.30.250.20">
    <property type="entry name" value="L1 transposable element, C-terminal domain"/>
    <property type="match status" value="1"/>
</dbReference>
<comment type="caution">
    <text evidence="1">The sequence shown here is derived from an EMBL/GenBank/DDBJ whole genome shotgun (WGS) entry which is preliminary data.</text>
</comment>
<dbReference type="EMBL" id="CAJRST010017779">
    <property type="protein sequence ID" value="CAG5947860.1"/>
    <property type="molecule type" value="Genomic_DNA"/>
</dbReference>
<protein>
    <submittedName>
        <fullName evidence="1">(Atlantic silverside) hypothetical protein</fullName>
    </submittedName>
</protein>